<comment type="caution">
    <text evidence="1">The sequence shown here is derived from an EMBL/GenBank/DDBJ whole genome shotgun (WGS) entry which is preliminary data.</text>
</comment>
<accession>A0A8T2V4N1</accession>
<name>A0A8T2V4N1_CERRI</name>
<gene>
    <name evidence="1" type="ORF">KP509_03G085500</name>
</gene>
<evidence type="ECO:0000313" key="2">
    <source>
        <dbReference type="Proteomes" id="UP000825935"/>
    </source>
</evidence>
<sequence length="101" mass="11169">MKSHTTEGCRTSARSNCRSFLEANDHTALGQLLGFSILDISFKNGIYVTVGHFLYCDGCCNAIQYGNQASITRLRWTLKHGSLLLQRTASDINSKMFAGFS</sequence>
<protein>
    <submittedName>
        <fullName evidence="1">Uncharacterized protein</fullName>
    </submittedName>
</protein>
<dbReference type="EMBL" id="CM035408">
    <property type="protein sequence ID" value="KAH7442372.1"/>
    <property type="molecule type" value="Genomic_DNA"/>
</dbReference>
<organism evidence="1 2">
    <name type="scientific">Ceratopteris richardii</name>
    <name type="common">Triangle waterfern</name>
    <dbReference type="NCBI Taxonomy" id="49495"/>
    <lineage>
        <taxon>Eukaryota</taxon>
        <taxon>Viridiplantae</taxon>
        <taxon>Streptophyta</taxon>
        <taxon>Embryophyta</taxon>
        <taxon>Tracheophyta</taxon>
        <taxon>Polypodiopsida</taxon>
        <taxon>Polypodiidae</taxon>
        <taxon>Polypodiales</taxon>
        <taxon>Pteridineae</taxon>
        <taxon>Pteridaceae</taxon>
        <taxon>Parkerioideae</taxon>
        <taxon>Ceratopteris</taxon>
    </lineage>
</organism>
<evidence type="ECO:0000313" key="1">
    <source>
        <dbReference type="EMBL" id="KAH7442372.1"/>
    </source>
</evidence>
<reference evidence="1" key="1">
    <citation type="submission" date="2021-08" db="EMBL/GenBank/DDBJ databases">
        <title>WGS assembly of Ceratopteris richardii.</title>
        <authorList>
            <person name="Marchant D.B."/>
            <person name="Chen G."/>
            <person name="Jenkins J."/>
            <person name="Shu S."/>
            <person name="Leebens-Mack J."/>
            <person name="Grimwood J."/>
            <person name="Schmutz J."/>
            <person name="Soltis P."/>
            <person name="Soltis D."/>
            <person name="Chen Z.-H."/>
        </authorList>
    </citation>
    <scope>NUCLEOTIDE SEQUENCE</scope>
    <source>
        <strain evidence="1">Whitten #5841</strain>
        <tissue evidence="1">Leaf</tissue>
    </source>
</reference>
<proteinExistence type="predicted"/>
<dbReference type="AlphaFoldDB" id="A0A8T2V4N1"/>
<dbReference type="Proteomes" id="UP000825935">
    <property type="component" value="Chromosome 3"/>
</dbReference>
<keyword evidence="2" id="KW-1185">Reference proteome</keyword>